<name>A0A2S8GPC7_9BACT</name>
<organism evidence="2 3">
    <name type="scientific">Blastopirellula marina</name>
    <dbReference type="NCBI Taxonomy" id="124"/>
    <lineage>
        <taxon>Bacteria</taxon>
        <taxon>Pseudomonadati</taxon>
        <taxon>Planctomycetota</taxon>
        <taxon>Planctomycetia</taxon>
        <taxon>Pirellulales</taxon>
        <taxon>Pirellulaceae</taxon>
        <taxon>Blastopirellula</taxon>
    </lineage>
</organism>
<dbReference type="Proteomes" id="UP000237819">
    <property type="component" value="Unassembled WGS sequence"/>
</dbReference>
<protein>
    <submittedName>
        <fullName evidence="2">Uncharacterized protein</fullName>
    </submittedName>
</protein>
<comment type="caution">
    <text evidence="2">The sequence shown here is derived from an EMBL/GenBank/DDBJ whole genome shotgun (WGS) entry which is preliminary data.</text>
</comment>
<keyword evidence="1" id="KW-0175">Coiled coil</keyword>
<feature type="coiled-coil region" evidence="1">
    <location>
        <begin position="33"/>
        <end position="128"/>
    </location>
</feature>
<gene>
    <name evidence="2" type="ORF">C5Y93_09875</name>
</gene>
<dbReference type="EMBL" id="PUHZ01000010">
    <property type="protein sequence ID" value="PQO46285.1"/>
    <property type="molecule type" value="Genomic_DNA"/>
</dbReference>
<sequence>MVAFAAMLSVRSVVAQEPRFRMDDLQERLSHGLELREKMIHEKVEQIEKMEAEIESGRVERDAQMQRLITELRDLEKQRDNIAQIINHQKEVQEKLAVTERFQQQSRKAQAEREREMIRAEIERHHQAVEQTTLQARIAMDEVASAAFALQQLERLVPEPDKQLAELKSLLGETDHPAVKRLLRMKILAIAAEHDPDLAREQLKALILQRPEESSPVLSPPPHY</sequence>
<dbReference type="AlphaFoldDB" id="A0A2S8GPC7"/>
<accession>A0A2S8GPC7</accession>
<proteinExistence type="predicted"/>
<evidence type="ECO:0000313" key="2">
    <source>
        <dbReference type="EMBL" id="PQO46285.1"/>
    </source>
</evidence>
<evidence type="ECO:0000256" key="1">
    <source>
        <dbReference type="SAM" id="Coils"/>
    </source>
</evidence>
<reference evidence="2 3" key="1">
    <citation type="submission" date="2018-02" db="EMBL/GenBank/DDBJ databases">
        <title>Comparative genomes isolates from brazilian mangrove.</title>
        <authorList>
            <person name="Araujo J.E."/>
            <person name="Taketani R.G."/>
            <person name="Silva M.C.P."/>
            <person name="Loureco M.V."/>
            <person name="Andreote F.D."/>
        </authorList>
    </citation>
    <scope>NUCLEOTIDE SEQUENCE [LARGE SCALE GENOMIC DNA]</scope>
    <source>
        <strain evidence="2 3">Nap-Phe MGV</strain>
    </source>
</reference>
<evidence type="ECO:0000313" key="3">
    <source>
        <dbReference type="Proteomes" id="UP000237819"/>
    </source>
</evidence>